<dbReference type="PANTHER" id="PTHR37024:SF5">
    <property type="entry name" value="IMPA N-TERMINAL DOMAIN-CONTAINING PROTEIN"/>
    <property type="match status" value="1"/>
</dbReference>
<gene>
    <name evidence="2" type="ORF">BZL54_03370</name>
</gene>
<dbReference type="EMBL" id="MTZU01000010">
    <property type="protein sequence ID" value="PCE33775.1"/>
    <property type="molecule type" value="Genomic_DNA"/>
</dbReference>
<organism evidence="2 3">
    <name type="scientific">Burkholderia ubonensis subsp. mesacidophila</name>
    <dbReference type="NCBI Taxonomy" id="265293"/>
    <lineage>
        <taxon>Bacteria</taxon>
        <taxon>Pseudomonadati</taxon>
        <taxon>Pseudomonadota</taxon>
        <taxon>Betaproteobacteria</taxon>
        <taxon>Burkholderiales</taxon>
        <taxon>Burkholderiaceae</taxon>
        <taxon>Burkholderia</taxon>
        <taxon>Burkholderia cepacia complex</taxon>
    </lineage>
</organism>
<dbReference type="Proteomes" id="UP000217994">
    <property type="component" value="Unassembled WGS sequence"/>
</dbReference>
<reference evidence="2 3" key="1">
    <citation type="submission" date="2017-01" db="EMBL/GenBank/DDBJ databases">
        <title>Whole-Genome Shotgun Sequencing of Two beta-Proteobacterial Species in Search of the Bulgecin Biosynthetic Cluster.</title>
        <authorList>
            <person name="Horsman M.E."/>
            <person name="Marous D.R."/>
            <person name="Li R."/>
            <person name="Oliver R.A."/>
            <person name="Byun B."/>
            <person name="Emrich S.J."/>
            <person name="Boggess B."/>
            <person name="Townsend C.A."/>
            <person name="Mobashery S."/>
        </authorList>
    </citation>
    <scope>NUCLEOTIDE SEQUENCE [LARGE SCALE GENOMIC DNA]</scope>
    <source>
        <strain evidence="2 3">ATCC 31433</strain>
    </source>
</reference>
<dbReference type="InterPro" id="IPR017739">
    <property type="entry name" value="T6SS-assoc_VCA0119"/>
</dbReference>
<dbReference type="RefSeq" id="WP_084908077.1">
    <property type="nucleotide sequence ID" value="NZ_CP020738.1"/>
</dbReference>
<dbReference type="Pfam" id="PF16989">
    <property type="entry name" value="T6SS_VasJ"/>
    <property type="match status" value="1"/>
</dbReference>
<accession>A0A2A4FL00</accession>
<dbReference type="NCBIfam" id="TIGR03362">
    <property type="entry name" value="VI_chp_7"/>
    <property type="match status" value="1"/>
</dbReference>
<dbReference type="InterPro" id="IPR010657">
    <property type="entry name" value="ImpA_N"/>
</dbReference>
<comment type="caution">
    <text evidence="2">The sequence shown here is derived from an EMBL/GenBank/DDBJ whole genome shotgun (WGS) entry which is preliminary data.</text>
</comment>
<name>A0A2A4FL00_9BURK</name>
<evidence type="ECO:0000313" key="3">
    <source>
        <dbReference type="Proteomes" id="UP000217994"/>
    </source>
</evidence>
<feature type="domain" description="ImpA N-terminal" evidence="1">
    <location>
        <begin position="31"/>
        <end position="135"/>
    </location>
</feature>
<dbReference type="Pfam" id="PF06812">
    <property type="entry name" value="ImpA_N"/>
    <property type="match status" value="1"/>
</dbReference>
<protein>
    <submittedName>
        <fullName evidence="2">Type VI secretion system ImpA domain-containing protein</fullName>
    </submittedName>
</protein>
<dbReference type="AlphaFoldDB" id="A0A2A4FL00"/>
<proteinExistence type="predicted"/>
<evidence type="ECO:0000313" key="2">
    <source>
        <dbReference type="EMBL" id="PCE33775.1"/>
    </source>
</evidence>
<sequence length="526" mass="58168">MTLANFVKTLVGGNRDDSVGKARLDAWDAWLQPLAGDSGVGRDPGYEDAFFELRDETQKLSGIDDGLIIRSCEQLIKETGKDLRLAGYYAFARLRQDGPAGFADALELAAAFVDRFGEDVLPARGEAKRGALEMLATTRMLDLLDSRGAVAPADLERALAALDVLSAGMATWPEAARPNLQPLVSRFARNDESTCNTAPAPLASSTATAPASSSAIASTRDLLDQARRMAVWLRDQESGYLPSVRLVRSVRWDTLHEVPPSDAAARTRLVPPRGELRQQMKRLVLQKQWHELLERVEATFMEGVNHLWFDLQYFQHVALDHIGAPYNTWRELLRADFALFLERLPGIERLAFNDGTPFADDATLEWIARHAVVRDLEAGETVAPLPVSADSEGDAAGDWPEIETQARELAARDGVETAFGWLEALPGMKTDRHRYLQRLVMARLADHVGRPDTALALLAELDASSRSLPLMRWEPALVFEVKQQLVRALKAMSNRKDADKPTLARRIVELQAELTVLDPARALTLS</sequence>
<evidence type="ECO:0000259" key="1">
    <source>
        <dbReference type="Pfam" id="PF06812"/>
    </source>
</evidence>
<dbReference type="GeneID" id="69005038"/>
<dbReference type="PANTHER" id="PTHR37024">
    <property type="entry name" value="TYPE VI SECRETION SYSTEM DUF2094 AND IMPA-RELATED DOMAIN PROTEIN"/>
    <property type="match status" value="1"/>
</dbReference>